<evidence type="ECO:0000313" key="5">
    <source>
        <dbReference type="EMBL" id="OYD08390.1"/>
    </source>
</evidence>
<dbReference type="Gene3D" id="3.90.1720.10">
    <property type="entry name" value="endopeptidase domain like (from Nostoc punctiforme)"/>
    <property type="match status" value="1"/>
</dbReference>
<organism evidence="5 6">
    <name type="scientific">Paludifilum halophilum</name>
    <dbReference type="NCBI Taxonomy" id="1642702"/>
    <lineage>
        <taxon>Bacteria</taxon>
        <taxon>Bacillati</taxon>
        <taxon>Bacillota</taxon>
        <taxon>Bacilli</taxon>
        <taxon>Bacillales</taxon>
        <taxon>Thermoactinomycetaceae</taxon>
        <taxon>Paludifilum</taxon>
    </lineage>
</organism>
<dbReference type="EMBL" id="NOWF01000003">
    <property type="protein sequence ID" value="OYD08390.1"/>
    <property type="molecule type" value="Genomic_DNA"/>
</dbReference>
<dbReference type="Pfam" id="PF05257">
    <property type="entry name" value="CHAP"/>
    <property type="match status" value="1"/>
</dbReference>
<sequence length="350" mass="40267">MRRKWVATVLVASCTGLVFSVVPLQPAFADSKEDQKKQELKNIQEEKEDVKKTMDDLKEKIGPKKEKVVELEKKISETNKKIAEVEKKQEKNEENLKYYKQVFKKRLRIIYQNGEMGSMQALFESDSLEDFLERFETLRLIVVRDKTLFNKYDSIRKEHEKLKEDLVALKEEQKKEAKETRKIYQDVNKDIEKAREKLASLDQKQNSVKAELRKLTMVSASLYPFKYASTAGVDAWGFYNRQCTSFVAWRMNQRGINFTNTMRGGRWGNATNWDDNARALGYRVDQSPSVGAIAQWNAGVGGASSAYGHVAYVTGVNGSMVTIEEYNHKPYSFSKRTIPASQVSNFIHIN</sequence>
<name>A0A235B7V1_9BACL</name>
<comment type="caution">
    <text evidence="5">The sequence shown here is derived from an EMBL/GenBank/DDBJ whole genome shotgun (WGS) entry which is preliminary data.</text>
</comment>
<feature type="chain" id="PRO_5012692122" description="Peptidase C51 domain-containing protein" evidence="3">
    <location>
        <begin position="30"/>
        <end position="350"/>
    </location>
</feature>
<keyword evidence="2" id="KW-0175">Coiled coil</keyword>
<evidence type="ECO:0000256" key="2">
    <source>
        <dbReference type="SAM" id="Coils"/>
    </source>
</evidence>
<dbReference type="RefSeq" id="WP_094263696.1">
    <property type="nucleotide sequence ID" value="NZ_NOWF01000003.1"/>
</dbReference>
<dbReference type="Gene3D" id="6.10.250.3150">
    <property type="match status" value="1"/>
</dbReference>
<evidence type="ECO:0000313" key="6">
    <source>
        <dbReference type="Proteomes" id="UP000215459"/>
    </source>
</evidence>
<dbReference type="Pfam" id="PF24568">
    <property type="entry name" value="CC_PcsB"/>
    <property type="match status" value="1"/>
</dbReference>
<protein>
    <recommendedName>
        <fullName evidence="4">Peptidase C51 domain-containing protein</fullName>
    </recommendedName>
</protein>
<dbReference type="AlphaFoldDB" id="A0A235B7V1"/>
<proteinExistence type="predicted"/>
<dbReference type="InterPro" id="IPR009148">
    <property type="entry name" value="PcsB-like"/>
</dbReference>
<keyword evidence="1 3" id="KW-0732">Signal</keyword>
<dbReference type="InterPro" id="IPR057309">
    <property type="entry name" value="PcsB_CC"/>
</dbReference>
<dbReference type="SUPFAM" id="SSF54001">
    <property type="entry name" value="Cysteine proteinases"/>
    <property type="match status" value="1"/>
</dbReference>
<dbReference type="InterPro" id="IPR007921">
    <property type="entry name" value="CHAP_dom"/>
</dbReference>
<dbReference type="Proteomes" id="UP000215459">
    <property type="component" value="Unassembled WGS sequence"/>
</dbReference>
<dbReference type="OrthoDB" id="2389353at2"/>
<evidence type="ECO:0000256" key="3">
    <source>
        <dbReference type="SAM" id="SignalP"/>
    </source>
</evidence>
<reference evidence="5 6" key="1">
    <citation type="submission" date="2017-07" db="EMBL/GenBank/DDBJ databases">
        <title>The genome sequence of Paludifilum halophilum highlights mechanisms for microbial adaptation to high salt environemnts.</title>
        <authorList>
            <person name="Belbahri L."/>
        </authorList>
    </citation>
    <scope>NUCLEOTIDE SEQUENCE [LARGE SCALE GENOMIC DNA]</scope>
    <source>
        <strain evidence="5 6">DSM 102817</strain>
    </source>
</reference>
<feature type="signal peptide" evidence="3">
    <location>
        <begin position="1"/>
        <end position="29"/>
    </location>
</feature>
<dbReference type="InterPro" id="IPR038765">
    <property type="entry name" value="Papain-like_cys_pep_sf"/>
</dbReference>
<feature type="coiled-coil region" evidence="2">
    <location>
        <begin position="152"/>
        <end position="211"/>
    </location>
</feature>
<feature type="coiled-coil region" evidence="2">
    <location>
        <begin position="29"/>
        <end position="95"/>
    </location>
</feature>
<evidence type="ECO:0000259" key="4">
    <source>
        <dbReference type="PROSITE" id="PS50911"/>
    </source>
</evidence>
<feature type="domain" description="Peptidase C51" evidence="4">
    <location>
        <begin position="218"/>
        <end position="348"/>
    </location>
</feature>
<evidence type="ECO:0000256" key="1">
    <source>
        <dbReference type="ARBA" id="ARBA00022729"/>
    </source>
</evidence>
<dbReference type="PRINTS" id="PR01852">
    <property type="entry name" value="SIBAPROTEIN"/>
</dbReference>
<dbReference type="PROSITE" id="PS50911">
    <property type="entry name" value="CHAP"/>
    <property type="match status" value="1"/>
</dbReference>
<keyword evidence="6" id="KW-1185">Reference proteome</keyword>
<accession>A0A235B7V1</accession>
<gene>
    <name evidence="5" type="ORF">CHM34_06025</name>
</gene>